<dbReference type="GO" id="GO:0007160">
    <property type="term" value="P:cell-matrix adhesion"/>
    <property type="evidence" value="ECO:0007669"/>
    <property type="project" value="InterPro"/>
</dbReference>
<keyword evidence="6" id="KW-0677">Repeat</keyword>
<dbReference type="PROSITE" id="PS51120">
    <property type="entry name" value="LDLRB"/>
    <property type="match status" value="3"/>
</dbReference>
<evidence type="ECO:0000313" key="19">
    <source>
        <dbReference type="RefSeq" id="XP_037891536.1"/>
    </source>
</evidence>
<evidence type="ECO:0000256" key="5">
    <source>
        <dbReference type="ARBA" id="ARBA00022729"/>
    </source>
</evidence>
<dbReference type="Gene3D" id="2.120.10.30">
    <property type="entry name" value="TolB, C-terminal domain"/>
    <property type="match status" value="1"/>
</dbReference>
<gene>
    <name evidence="19" type="primary">LOC119638672</name>
</gene>
<comment type="caution">
    <text evidence="12">Lacks conserved residue(s) required for the propagation of feature annotation.</text>
</comment>
<dbReference type="GO" id="GO:0017147">
    <property type="term" value="F:Wnt-protein binding"/>
    <property type="evidence" value="ECO:0007669"/>
    <property type="project" value="TreeGrafter"/>
</dbReference>
<evidence type="ECO:0000256" key="13">
    <source>
        <dbReference type="PROSITE-ProRule" id="PRU00461"/>
    </source>
</evidence>
<evidence type="ECO:0000256" key="11">
    <source>
        <dbReference type="ARBA" id="ARBA00023180"/>
    </source>
</evidence>
<dbReference type="RefSeq" id="XP_037891536.1">
    <property type="nucleotide sequence ID" value="XM_038035608.1"/>
</dbReference>
<feature type="repeat" description="LDL-receptor class B" evidence="13">
    <location>
        <begin position="1108"/>
        <end position="1151"/>
    </location>
</feature>
<accession>A0A9C5Z3W5</accession>
<evidence type="ECO:0000256" key="1">
    <source>
        <dbReference type="ARBA" id="ARBA00004302"/>
    </source>
</evidence>
<evidence type="ECO:0000256" key="6">
    <source>
        <dbReference type="ARBA" id="ARBA00022737"/>
    </source>
</evidence>
<dbReference type="Pfam" id="PF12947">
    <property type="entry name" value="EGF_3"/>
    <property type="match status" value="2"/>
</dbReference>
<feature type="repeat" description="LDL-receptor class B" evidence="13">
    <location>
        <begin position="1152"/>
        <end position="1197"/>
    </location>
</feature>
<feature type="domain" description="EGF-like" evidence="15">
    <location>
        <begin position="813"/>
        <end position="855"/>
    </location>
</feature>
<feature type="domain" description="EGF-like" evidence="15">
    <location>
        <begin position="538"/>
        <end position="576"/>
    </location>
</feature>
<evidence type="ECO:0000313" key="18">
    <source>
        <dbReference type="Proteomes" id="UP000092443"/>
    </source>
</evidence>
<feature type="repeat" description="LDL-receptor class B" evidence="13">
    <location>
        <begin position="1065"/>
        <end position="1107"/>
    </location>
</feature>
<feature type="chain" id="PRO_5039458975" evidence="14">
    <location>
        <begin position="24"/>
        <end position="1332"/>
    </location>
</feature>
<protein>
    <submittedName>
        <fullName evidence="19">Nidogen</fullName>
    </submittedName>
</protein>
<dbReference type="PROSITE" id="PS01187">
    <property type="entry name" value="EGF_CA"/>
    <property type="match status" value="1"/>
</dbReference>
<evidence type="ECO:0000259" key="16">
    <source>
        <dbReference type="PROSITE" id="PS50993"/>
    </source>
</evidence>
<dbReference type="InterPro" id="IPR009017">
    <property type="entry name" value="GFP"/>
</dbReference>
<name>A0A9C5Z3W5_9MUSC</name>
<keyword evidence="3" id="KW-0272">Extracellular matrix</keyword>
<keyword evidence="18" id="KW-1185">Reference proteome</keyword>
<dbReference type="InterPro" id="IPR000033">
    <property type="entry name" value="LDLR_classB_rpt"/>
</dbReference>
<dbReference type="PROSITE" id="PS01186">
    <property type="entry name" value="EGF_2"/>
    <property type="match status" value="6"/>
</dbReference>
<dbReference type="InterPro" id="IPR018097">
    <property type="entry name" value="EGF_Ca-bd_CS"/>
</dbReference>
<evidence type="ECO:0000259" key="17">
    <source>
        <dbReference type="PROSITE" id="PS51220"/>
    </source>
</evidence>
<dbReference type="InterPro" id="IPR049883">
    <property type="entry name" value="NOTCH1_EGF-like"/>
</dbReference>
<dbReference type="GO" id="GO:0060070">
    <property type="term" value="P:canonical Wnt signaling pathway"/>
    <property type="evidence" value="ECO:0007669"/>
    <property type="project" value="TreeGrafter"/>
</dbReference>
<dbReference type="GO" id="GO:0005509">
    <property type="term" value="F:calcium ion binding"/>
    <property type="evidence" value="ECO:0007669"/>
    <property type="project" value="InterPro"/>
</dbReference>
<keyword evidence="5 14" id="KW-0732">Signal</keyword>
<dbReference type="InterPro" id="IPR006605">
    <property type="entry name" value="G2_nidogen/fibulin_G2F"/>
</dbReference>
<dbReference type="PROSITE" id="PS00010">
    <property type="entry name" value="ASX_HYDROXYL"/>
    <property type="match status" value="2"/>
</dbReference>
<dbReference type="Gene3D" id="2.10.25.10">
    <property type="entry name" value="Laminin"/>
    <property type="match status" value="6"/>
</dbReference>
<evidence type="ECO:0000256" key="9">
    <source>
        <dbReference type="ARBA" id="ARBA00022889"/>
    </source>
</evidence>
<dbReference type="SMART" id="SM00682">
    <property type="entry name" value="G2F"/>
    <property type="match status" value="1"/>
</dbReference>
<evidence type="ECO:0000256" key="8">
    <source>
        <dbReference type="ARBA" id="ARBA00022869"/>
    </source>
</evidence>
<feature type="domain" description="EGF-like" evidence="15">
    <location>
        <begin position="978"/>
        <end position="1018"/>
    </location>
</feature>
<dbReference type="InterPro" id="IPR000152">
    <property type="entry name" value="EGF-type_Asp/Asn_hydroxyl_site"/>
</dbReference>
<feature type="domain" description="Nidogen G2 beta-barrel" evidence="16">
    <location>
        <begin position="317"/>
        <end position="543"/>
    </location>
</feature>
<feature type="disulfide bond" evidence="12">
    <location>
        <begin position="946"/>
        <end position="963"/>
    </location>
</feature>
<dbReference type="PROSITE" id="PS51220">
    <property type="entry name" value="NIDO"/>
    <property type="match status" value="1"/>
</dbReference>
<dbReference type="Proteomes" id="UP000092443">
    <property type="component" value="Unplaced"/>
</dbReference>
<dbReference type="SMART" id="SM00539">
    <property type="entry name" value="NIDO"/>
    <property type="match status" value="1"/>
</dbReference>
<comment type="subcellular location">
    <subcellularLocation>
        <location evidence="1">Secreted</location>
        <location evidence="1">Extracellular space</location>
        <location evidence="1">Extracellular matrix</location>
        <location evidence="1">Basement membrane</location>
    </subcellularLocation>
</comment>
<dbReference type="SUPFAM" id="SSF63825">
    <property type="entry name" value="YWTD domain"/>
    <property type="match status" value="1"/>
</dbReference>
<keyword evidence="9" id="KW-0130">Cell adhesion</keyword>
<feature type="disulfide bond" evidence="12">
    <location>
        <begin position="780"/>
        <end position="797"/>
    </location>
</feature>
<dbReference type="SMART" id="SM00181">
    <property type="entry name" value="EGF"/>
    <property type="match status" value="10"/>
</dbReference>
<dbReference type="Pfam" id="PF06119">
    <property type="entry name" value="NIDO"/>
    <property type="match status" value="1"/>
</dbReference>
<evidence type="ECO:0000256" key="12">
    <source>
        <dbReference type="PROSITE-ProRule" id="PRU00076"/>
    </source>
</evidence>
<dbReference type="GO" id="GO:0005604">
    <property type="term" value="C:basement membrane"/>
    <property type="evidence" value="ECO:0007669"/>
    <property type="project" value="UniProtKB-SubCell"/>
</dbReference>
<dbReference type="InterPro" id="IPR000742">
    <property type="entry name" value="EGF"/>
</dbReference>
<keyword evidence="11" id="KW-0325">Glycoprotein</keyword>
<dbReference type="Gene3D" id="2.40.155.10">
    <property type="entry name" value="Green fluorescent protein"/>
    <property type="match status" value="1"/>
</dbReference>
<dbReference type="Pfam" id="PF00058">
    <property type="entry name" value="Ldl_recept_b"/>
    <property type="match status" value="3"/>
</dbReference>
<dbReference type="SUPFAM" id="SSF54511">
    <property type="entry name" value="GFP-like"/>
    <property type="match status" value="1"/>
</dbReference>
<dbReference type="KEGG" id="gfs:119638672"/>
<evidence type="ECO:0000256" key="10">
    <source>
        <dbReference type="ARBA" id="ARBA00023157"/>
    </source>
</evidence>
<keyword evidence="7" id="KW-0106">Calcium</keyword>
<dbReference type="PROSITE" id="PS50026">
    <property type="entry name" value="EGF_3"/>
    <property type="match status" value="6"/>
</dbReference>
<keyword evidence="2" id="KW-0964">Secreted</keyword>
<proteinExistence type="predicted"/>
<evidence type="ECO:0000256" key="14">
    <source>
        <dbReference type="SAM" id="SignalP"/>
    </source>
</evidence>
<dbReference type="FunFam" id="2.120.10.30:FF:000241">
    <property type="entry name" value="Low-density lipoprotein receptor-related protein 6"/>
    <property type="match status" value="1"/>
</dbReference>
<evidence type="ECO:0000256" key="2">
    <source>
        <dbReference type="ARBA" id="ARBA00022525"/>
    </source>
</evidence>
<evidence type="ECO:0000259" key="15">
    <source>
        <dbReference type="PROSITE" id="PS50026"/>
    </source>
</evidence>
<dbReference type="SUPFAM" id="SSF57196">
    <property type="entry name" value="EGF/Laminin"/>
    <property type="match status" value="1"/>
</dbReference>
<dbReference type="GO" id="GO:0042813">
    <property type="term" value="F:Wnt receptor activity"/>
    <property type="evidence" value="ECO:0007669"/>
    <property type="project" value="TreeGrafter"/>
</dbReference>
<feature type="disulfide bond" evidence="12">
    <location>
        <begin position="824"/>
        <end position="841"/>
    </location>
</feature>
<dbReference type="GO" id="GO:0005886">
    <property type="term" value="C:plasma membrane"/>
    <property type="evidence" value="ECO:0007669"/>
    <property type="project" value="TreeGrafter"/>
</dbReference>
<dbReference type="SMART" id="SM00135">
    <property type="entry name" value="LY"/>
    <property type="match status" value="5"/>
</dbReference>
<dbReference type="Pfam" id="PF07474">
    <property type="entry name" value="G2F"/>
    <property type="match status" value="1"/>
</dbReference>
<feature type="domain" description="EGF-like" evidence="15">
    <location>
        <begin position="770"/>
        <end position="811"/>
    </location>
</feature>
<evidence type="ECO:0000256" key="3">
    <source>
        <dbReference type="ARBA" id="ARBA00022530"/>
    </source>
</evidence>
<feature type="domain" description="EGF-like" evidence="15">
    <location>
        <begin position="584"/>
        <end position="622"/>
    </location>
</feature>
<keyword evidence="4 12" id="KW-0245">EGF-like domain</keyword>
<dbReference type="SMART" id="SM00179">
    <property type="entry name" value="EGF_CA"/>
    <property type="match status" value="4"/>
</dbReference>
<dbReference type="PANTHER" id="PTHR46513">
    <property type="entry name" value="VITELLOGENIN RECEPTOR-LIKE PROTEIN-RELATED-RELATED"/>
    <property type="match status" value="1"/>
</dbReference>
<dbReference type="Pfam" id="PF07645">
    <property type="entry name" value="EGF_CA"/>
    <property type="match status" value="2"/>
</dbReference>
<sequence length="1332" mass="148761">MLRSLFCTYVLILLAQFLVSGNAFPNFLYYPASQEYPLATLPNGDNEYLIWHLDNPLHFYSEKYDQLYINTNGILTFNAEFSEYINQPFPLEYPCIAPFYSNVDTTAGNESSSISIFTTQDPNQLREASHMVQQAFAGKIDFEATDVIVATWEKVGYYDSKTDQLNTFQTALIVDDKETFVQFIYPKDCLNWLKGENGPLGLPDIRAQAGFVAEDGRYFNLPGSGSDGVRFLSENSNIGIPGVWLYHVGPLNYDSNVEGPRNNNLVTEIPSSLQTCQDVGLRTCSQNAECIDKASGFCCVCRPGFYGNGKVCIRNDIPVRVTGSLMGELNGELINERSKLQSYIVTADGRSYTAVTPISTELGTNLRLALPIVTSIGWLFAKPLKQYMNGYQLSGGELLHEAKLSFSTGDVLLINQTFEGLNYWDQLSVKVDLHGRVPYVNHRRKLHMSEFSEEYEFLKPNELYSRNAHVLEIPEENRFINFQLEQKIYFERCWADKKAKNPEGLKYMQKISKIMLDYFEKDRALRTSILAVVGVNATSNACTDGTAICSENMVCIPYEDTYRCDCVHGFTPQVTTSEVEQCVDIDECALGTHVCDEKAMCVNSQGGFSCVCFEGFEGNGFKCFMNLSLADNIESPVTVTSAVETRNSDRRVILENNNQENFTTPSLEYQGASVHQVDNCYRCSPYADCWEGHCVCREGFSGDGLFCVSNCPADEIWEKDGCIKLPYETDVQPRCNFLGQCTCEIGYEFTEDGEMCRFVGHLIDESKSDELVPCDVEFNCHLNATCDWYEMELRHKCSCKLGYYGDGYHCSIIDDSCVMKPEVCDSQATCGYNEGLGRSQCQCKRGYEGDGIHCAPAPECFEDLDCGLNAHCEKDVCQCSPGFERDMDDICALAGSCGLVLCGINAVCKYDRLQGVKYCDCMQGYEGDALIGCKSKPIPCNIQFNCGVHANCEITKDPIHHECQCDAGYHGDGYTCVEDENCLNSPHLCDMNAQCLSTNNGLVCACNKGFYGNGSLCLERQQHDSGFLIISQGVVIVRAPVNAKNVKPISVASMAIGLDKDCLEGRIYWGDISAKKIVSIKYDGTDMKTLITKDIESPEGIAVDSMSRRIYWTDSIKDTVEVASLEDPSLRTILINKSLVNPRGIAVDPYREKLYWSDWNRESPKIEMSDLDGTAREVLLGQENVLLPNSLVVLERTGELCYADAGTKKVGCIDAYTKKVRSISNELTYPFGLVYTHDHFYWTDWITKKLESVNTLGQRQKSLQIPFFGSHKMYAMTAIEDHCPQMDSPCQINNGGCSDSRLCLVNRKAPSGKSCKCTRLSKLCSAPSSFFL</sequence>
<feature type="domain" description="NIDO" evidence="17">
    <location>
        <begin position="98"/>
        <end position="251"/>
    </location>
</feature>
<dbReference type="FunFam" id="2.10.25.10:FF:000526">
    <property type="entry name" value="Dumpy, isoform J"/>
    <property type="match status" value="1"/>
</dbReference>
<feature type="domain" description="EGF-like" evidence="15">
    <location>
        <begin position="936"/>
        <end position="977"/>
    </location>
</feature>
<keyword evidence="8" id="KW-0084">Basement membrane</keyword>
<dbReference type="InterPro" id="IPR011042">
    <property type="entry name" value="6-blade_b-propeller_TolB-like"/>
</dbReference>
<dbReference type="InterPro" id="IPR024731">
    <property type="entry name" value="NELL2-like_EGF"/>
</dbReference>
<dbReference type="InterPro" id="IPR050778">
    <property type="entry name" value="Cueball_EGF_LRP_Nidogen"/>
</dbReference>
<dbReference type="InterPro" id="IPR003886">
    <property type="entry name" value="NIDO_dom"/>
</dbReference>
<dbReference type="SUPFAM" id="SSF57184">
    <property type="entry name" value="Growth factor receptor domain"/>
    <property type="match status" value="2"/>
</dbReference>
<dbReference type="CDD" id="cd00054">
    <property type="entry name" value="EGF_CA"/>
    <property type="match status" value="1"/>
</dbReference>
<keyword evidence="10 12" id="KW-1015">Disulfide bond</keyword>
<organism evidence="18 19">
    <name type="scientific">Glossina fuscipes</name>
    <dbReference type="NCBI Taxonomy" id="7396"/>
    <lineage>
        <taxon>Eukaryota</taxon>
        <taxon>Metazoa</taxon>
        <taxon>Ecdysozoa</taxon>
        <taxon>Arthropoda</taxon>
        <taxon>Hexapoda</taxon>
        <taxon>Insecta</taxon>
        <taxon>Pterygota</taxon>
        <taxon>Neoptera</taxon>
        <taxon>Endopterygota</taxon>
        <taxon>Diptera</taxon>
        <taxon>Brachycera</taxon>
        <taxon>Muscomorpha</taxon>
        <taxon>Hippoboscoidea</taxon>
        <taxon>Glossinidae</taxon>
        <taxon>Glossina</taxon>
    </lineage>
</organism>
<evidence type="ECO:0000256" key="4">
    <source>
        <dbReference type="ARBA" id="ARBA00022536"/>
    </source>
</evidence>
<dbReference type="FunFam" id="2.10.25.10:FF:000038">
    <property type="entry name" value="Fibrillin 2"/>
    <property type="match status" value="1"/>
</dbReference>
<dbReference type="PANTHER" id="PTHR46513:SF13">
    <property type="entry name" value="EGF-LIKE DOMAIN-CONTAINING PROTEIN"/>
    <property type="match status" value="1"/>
</dbReference>
<dbReference type="PROSITE" id="PS50993">
    <property type="entry name" value="NIDOGEN_G2"/>
    <property type="match status" value="1"/>
</dbReference>
<dbReference type="InterPro" id="IPR009030">
    <property type="entry name" value="Growth_fac_rcpt_cys_sf"/>
</dbReference>
<reference evidence="19" key="1">
    <citation type="submission" date="2025-08" db="UniProtKB">
        <authorList>
            <consortium name="RefSeq"/>
        </authorList>
    </citation>
    <scope>IDENTIFICATION</scope>
    <source>
        <tissue evidence="19">Whole body pupa</tissue>
    </source>
</reference>
<dbReference type="GeneID" id="119638672"/>
<evidence type="ECO:0000256" key="7">
    <source>
        <dbReference type="ARBA" id="ARBA00022837"/>
    </source>
</evidence>
<dbReference type="InterPro" id="IPR001881">
    <property type="entry name" value="EGF-like_Ca-bd_dom"/>
</dbReference>
<feature type="signal peptide" evidence="14">
    <location>
        <begin position="1"/>
        <end position="23"/>
    </location>
</feature>